<evidence type="ECO:0000259" key="3">
    <source>
        <dbReference type="Pfam" id="PF10350"/>
    </source>
</evidence>
<dbReference type="Pfam" id="PF25150">
    <property type="entry name" value="TPR_Trm732"/>
    <property type="match status" value="1"/>
</dbReference>
<dbReference type="InterPro" id="IPR051954">
    <property type="entry name" value="tRNA_methyltransferase_THADA"/>
</dbReference>
<dbReference type="Pfam" id="PF10350">
    <property type="entry name" value="DUF2428"/>
    <property type="match status" value="1"/>
</dbReference>
<name>A0A2T9ZIP8_9FUNG</name>
<evidence type="ECO:0000256" key="2">
    <source>
        <dbReference type="SAM" id="MobiDB-lite"/>
    </source>
</evidence>
<evidence type="ECO:0000259" key="4">
    <source>
        <dbReference type="Pfam" id="PF25150"/>
    </source>
</evidence>
<evidence type="ECO:0000313" key="6">
    <source>
        <dbReference type="EMBL" id="PVV04486.1"/>
    </source>
</evidence>
<protein>
    <submittedName>
        <fullName evidence="6">Uncharacterized protein</fullName>
    </submittedName>
</protein>
<feature type="domain" description="DUF2428" evidence="3">
    <location>
        <begin position="1234"/>
        <end position="1526"/>
    </location>
</feature>
<feature type="compositionally biased region" description="Polar residues" evidence="2">
    <location>
        <begin position="482"/>
        <end position="502"/>
    </location>
</feature>
<evidence type="ECO:0000313" key="7">
    <source>
        <dbReference type="Proteomes" id="UP000245609"/>
    </source>
</evidence>
<comment type="caution">
    <text evidence="6">The sequence shown here is derived from an EMBL/GenBank/DDBJ whole genome shotgun (WGS) entry which is preliminary data.</text>
</comment>
<feature type="domain" description="tRNA (32-2'-O)-methyltransferase regulator THADA-like C-terminal TPR repeats region" evidence="5">
    <location>
        <begin position="1528"/>
        <end position="1631"/>
    </location>
</feature>
<dbReference type="GO" id="GO:0030488">
    <property type="term" value="P:tRNA methylation"/>
    <property type="evidence" value="ECO:0007669"/>
    <property type="project" value="TreeGrafter"/>
</dbReference>
<dbReference type="Proteomes" id="UP000245609">
    <property type="component" value="Unassembled WGS sequence"/>
</dbReference>
<dbReference type="InterPro" id="IPR056842">
    <property type="entry name" value="THADA-like_TPR_C"/>
</dbReference>
<evidence type="ECO:0000256" key="1">
    <source>
        <dbReference type="ARBA" id="ARBA00022694"/>
    </source>
</evidence>
<feature type="domain" description="tRNA (32-2'-O)-methyltransferase regulator THADA-like C-terminal TPR repeats region" evidence="5">
    <location>
        <begin position="1673"/>
        <end position="1759"/>
    </location>
</feature>
<accession>A0A2T9ZIP8</accession>
<organism evidence="6 7">
    <name type="scientific">Smittium megazygosporum</name>
    <dbReference type="NCBI Taxonomy" id="133381"/>
    <lineage>
        <taxon>Eukaryota</taxon>
        <taxon>Fungi</taxon>
        <taxon>Fungi incertae sedis</taxon>
        <taxon>Zoopagomycota</taxon>
        <taxon>Kickxellomycotina</taxon>
        <taxon>Harpellomycetes</taxon>
        <taxon>Harpellales</taxon>
        <taxon>Legeriomycetaceae</taxon>
        <taxon>Smittium</taxon>
    </lineage>
</organism>
<dbReference type="InterPro" id="IPR056843">
    <property type="entry name" value="THADA-like_TPR"/>
</dbReference>
<dbReference type="PANTHER" id="PTHR14387:SF0">
    <property type="entry name" value="DUF2428 DOMAIN-CONTAINING PROTEIN"/>
    <property type="match status" value="1"/>
</dbReference>
<evidence type="ECO:0000259" key="5">
    <source>
        <dbReference type="Pfam" id="PF25151"/>
    </source>
</evidence>
<dbReference type="Pfam" id="PF25151">
    <property type="entry name" value="TPR_Trm732_C"/>
    <property type="match status" value="2"/>
</dbReference>
<proteinExistence type="predicted"/>
<dbReference type="InterPro" id="IPR019442">
    <property type="entry name" value="THADA/TRM732_DUF2428"/>
</dbReference>
<dbReference type="PANTHER" id="PTHR14387">
    <property type="entry name" value="THADA/DEATH RECEPTOR INTERACTING PROTEIN"/>
    <property type="match status" value="1"/>
</dbReference>
<dbReference type="OrthoDB" id="73997at2759"/>
<dbReference type="GO" id="GO:0005829">
    <property type="term" value="C:cytosol"/>
    <property type="evidence" value="ECO:0007669"/>
    <property type="project" value="TreeGrafter"/>
</dbReference>
<dbReference type="EMBL" id="MBFS01000116">
    <property type="protein sequence ID" value="PVV04486.1"/>
    <property type="molecule type" value="Genomic_DNA"/>
</dbReference>
<feature type="domain" description="tRNA (32-2'-O)-methyltransferase regulator THADA-like TPR repeats region" evidence="4">
    <location>
        <begin position="838"/>
        <end position="1002"/>
    </location>
</feature>
<feature type="region of interest" description="Disordered" evidence="2">
    <location>
        <begin position="482"/>
        <end position="508"/>
    </location>
</feature>
<reference evidence="6 7" key="1">
    <citation type="journal article" date="2018" name="MBio">
        <title>Comparative Genomics Reveals the Core Gene Toolbox for the Fungus-Insect Symbiosis.</title>
        <authorList>
            <person name="Wang Y."/>
            <person name="Stata M."/>
            <person name="Wang W."/>
            <person name="Stajich J.E."/>
            <person name="White M.M."/>
            <person name="Moncalvo J.M."/>
        </authorList>
    </citation>
    <scope>NUCLEOTIDE SEQUENCE [LARGE SCALE GENOMIC DNA]</scope>
    <source>
        <strain evidence="6 7">SC-DP-2</strain>
    </source>
</reference>
<gene>
    <name evidence="6" type="ORF">BB560_001014</name>
</gene>
<keyword evidence="7" id="KW-1185">Reference proteome</keyword>
<dbReference type="STRING" id="133381.A0A2T9ZIP8"/>
<keyword evidence="1" id="KW-0819">tRNA processing</keyword>
<sequence length="2171" mass="245086">MAKKSKFDQSITSRQPIPFWSGWNSILSSFKAELEMKLENDAQSANASDSTITPSFLEPALKSILLNIIAEAGTLVHPHNSVQIQNSCFLKLDSQIKSFLKRIRDPKLFEKDPSFKVILALASILSESYFLSQDFFFRKSLLVLLSRLSTLFPSSLNLVLLFQLNLFLGTKDEKYSNTSQLAFLDQSKHIEWLDYMYSLQTPANKATILQNIFQIPLASSLLELFDLNIVNQFINIINDLIKNLTSCTFSYNSNTSASTEASSSRNYNLTTPNSSLEVSSILSTIYNLGKFILFAFSKSNNYFSKNSTASELQYPEAESSSYISQITSLKTIARMFLLLQLPQYSAEAKEIFSLIYVSCILNTGLYFEQENLLEYLSSQLSDVNNVLLDSKDILSILTFHRAVISKIETEFFVFNEIYFQQTSFLKLFFLHISEACKNSQLLPSVKVIAFDCLLMWVERVFKVISFAKQSLNENKSEYQLSISSPSNSTQSLSVKTSNPTPISDSSSFKSISAQDLSSLYNRFCDFLLDGNRNYFILIMWSYWDDPIEAVQHKVNDIFQFLIEISNYYSSENGPNKDIADSFINYITSQAISLDWAQKIKYSLLSKLINSLGSFSILKCDKDIIYTAISNMENPMMAPQIAQLLISFLSDTSFSKPNHDIISSYHAQEVCDFVDTWVQSIFRAYLLNNSVINKMIARHVLPHLFKSHPETLQLLLELIVIDLDSKSPATGPLKSDSLVQKYVSKASDISQTANLDSLSQKLRIETEDDIFLAYKNVVDNSLLADGILFNQSSVLSTQIYTVISILNVAKSIGLISPVTLDDGSLSYNTVMENAIYEILQRKISKIIKLALNHYDSNVKADVLGLLCSSFKLIDPIDEGEVRLVLAFLSNSSNSSSPEFCQRQTAILIAWAEKLLFVYLGLFKKLSKVLVDKTKYGRNSLSEFEKLNSYINTIKSAIRGWFETAINCIYPGATFIRVSTGMQWISLILKYFTPEVVNERFTKHQLPECDPSVLSDIIEVYKSNSVYPIISVLINDTFKKNRNAAFELLLKWPSADLSTNSDSKDKVDRYGNKTLSERDSSLVEQLLYISNNKILQPRANEIESGAHLLFFVFCKYVLNGNAVVFLSDFAINGVCDISVLQGSSICEIGMENFALFSSNSLPILIFFAQLLSLVKECLDELEKNLLDAALNKPISGLLILLNLVIEKINWMDVLNLNEAGQKLDLTSLWKSLIAFLYDSLIRASSLVSEILSNPSPEGNIPASFRDTEISISNITSSEIDDIDWVENDFDLSDSDIKTSTSPKHQILLSFCWRAIKEISSLQTTIICSIPCVDQNPLNSKSNSQNNASLTIDVRTSASSSWIIEPRLVKDVGENLFLLLTSIRHRGAFVAVYREFSRACRRVYKSYDSKVNYLIGAWIDKCLNYILSQQVSITRRSAGWPYCLLALLTCDRDCATNMLHPTICRLSEIASKEVALDKNENNNVDLPQVHAANMLRLLFDDKILASDMVPYIEESMLLSLNGLESNHWAIRNVCGLLFASLMRKIFGTKKTKKENDKINGYTAKSLFTRFPRLFEILFDKLNLASYKLDCFYSGLHQSSVRTGIFDSDILGFVNPSLYPCLVLLSRLQMQNHELLDPNAEKSFSLRILKNKTESTQKNTNFDEYSISSYFESLSMDNYTLSNFSKMILSCSRSPVIKTRIMAARAVVPTIPLVKAPTVLLEFLDRLVLLLSRKQSMSSANCGSELEKASISYNEVHGLISIVFELSNTLLENEALGHSIISIIEPLLDRLDKLIEIAIHDNLQNEIVRSSILRLISLFTGKTVFINLFKMSAENSPKKESIPLKLSTEPDSGDITKEKNKVLAFQARVWNKVCVQTLLQKVFTNKDNSTEIVETRKTAEVDSSCLVIGASDTVIELTKITLTLAGFYFVSPPHIKSNISDFELGSVLLELAKNSDYYEIHVILLDWLHSLLRVLLNESDFTNPSNLHHGSHFELCSDPIISSMALHTLSQFFFLYDTSYLELSDQLSKEYILKIWQYGVSYIGNPNHVLSVKNSFLVFLSSMYIVLKKYNSSIFSKTESSAYHDKLVSTILSWSNEDNEIGFRISACDSIFHLCLRNSPNGLNLDSTYTSTNLQPDLVLSIFNLLFDDDESIREKMAKITSRINPHLKLPKRFA</sequence>